<protein>
    <submittedName>
        <fullName evidence="6">M14 family metallopeptidase</fullName>
    </submittedName>
</protein>
<feature type="domain" description="Succinylglutamate desuccinylase/Aspartoacylase catalytic" evidence="5">
    <location>
        <begin position="29"/>
        <end position="266"/>
    </location>
</feature>
<evidence type="ECO:0000313" key="6">
    <source>
        <dbReference type="EMBL" id="MDK2126662.1"/>
    </source>
</evidence>
<keyword evidence="4" id="KW-0862">Zinc</keyword>
<evidence type="ECO:0000256" key="1">
    <source>
        <dbReference type="ARBA" id="ARBA00001947"/>
    </source>
</evidence>
<reference evidence="6" key="1">
    <citation type="submission" date="2023-03" db="EMBL/GenBank/DDBJ databases">
        <title>Chitinimonas shenzhenensis gen. nov., sp. nov., a novel member of family Burkholderiaceae isolated from activated sludge collected in Shen Zhen, China.</title>
        <authorList>
            <person name="Wang X."/>
        </authorList>
    </citation>
    <scope>NUCLEOTIDE SEQUENCE</scope>
    <source>
        <strain evidence="6">DQS-5</strain>
    </source>
</reference>
<evidence type="ECO:0000256" key="3">
    <source>
        <dbReference type="ARBA" id="ARBA00022801"/>
    </source>
</evidence>
<evidence type="ECO:0000313" key="7">
    <source>
        <dbReference type="Proteomes" id="UP001172778"/>
    </source>
</evidence>
<dbReference type="PANTHER" id="PTHR37326:SF1">
    <property type="entry name" value="BLL3975 PROTEIN"/>
    <property type="match status" value="1"/>
</dbReference>
<keyword evidence="7" id="KW-1185">Reference proteome</keyword>
<name>A0ABT7E2W2_9NEIS</name>
<keyword evidence="3" id="KW-0378">Hydrolase</keyword>
<comment type="cofactor">
    <cofactor evidence="1">
        <name>Zn(2+)</name>
        <dbReference type="ChEBI" id="CHEBI:29105"/>
    </cofactor>
</comment>
<dbReference type="CDD" id="cd06250">
    <property type="entry name" value="M14_PaAOTO_like"/>
    <property type="match status" value="1"/>
</dbReference>
<proteinExistence type="predicted"/>
<dbReference type="PANTHER" id="PTHR37326">
    <property type="entry name" value="BLL3975 PROTEIN"/>
    <property type="match status" value="1"/>
</dbReference>
<dbReference type="InterPro" id="IPR053138">
    <property type="entry name" value="N-alpha-Ac-DABA_deacetylase"/>
</dbReference>
<gene>
    <name evidence="6" type="ORF">PZA18_21690</name>
</gene>
<dbReference type="SUPFAM" id="SSF53187">
    <property type="entry name" value="Zn-dependent exopeptidases"/>
    <property type="match status" value="1"/>
</dbReference>
<organism evidence="6 7">
    <name type="scientific">Parachitinimonas caeni</name>
    <dbReference type="NCBI Taxonomy" id="3031301"/>
    <lineage>
        <taxon>Bacteria</taxon>
        <taxon>Pseudomonadati</taxon>
        <taxon>Pseudomonadota</taxon>
        <taxon>Betaproteobacteria</taxon>
        <taxon>Neisseriales</taxon>
        <taxon>Chitinibacteraceae</taxon>
        <taxon>Parachitinimonas</taxon>
    </lineage>
</organism>
<dbReference type="Pfam" id="PF24827">
    <property type="entry name" value="AstE_AspA_cat"/>
    <property type="match status" value="1"/>
</dbReference>
<dbReference type="InterPro" id="IPR055438">
    <property type="entry name" value="AstE_AspA_cat"/>
</dbReference>
<accession>A0ABT7E2W2</accession>
<dbReference type="EMBL" id="JARRAF010000045">
    <property type="protein sequence ID" value="MDK2126662.1"/>
    <property type="molecule type" value="Genomic_DNA"/>
</dbReference>
<dbReference type="Gene3D" id="3.40.630.10">
    <property type="entry name" value="Zn peptidases"/>
    <property type="match status" value="1"/>
</dbReference>
<evidence type="ECO:0000256" key="4">
    <source>
        <dbReference type="ARBA" id="ARBA00022833"/>
    </source>
</evidence>
<comment type="caution">
    <text evidence="6">The sequence shown here is derived from an EMBL/GenBank/DDBJ whole genome shotgun (WGS) entry which is preliminary data.</text>
</comment>
<keyword evidence="2" id="KW-0479">Metal-binding</keyword>
<sequence length="371" mass="39979">MQRYQHPLSAPAPGCQRLVTSFHYGPAGGTKVYLQSSLHADELPGMLVLHHLKPLLAQAEAAGRMLGEVVLVPVCNPIGLDQTVLHAQLGRFDLATAHNFNRGYPDFASVIGDDIADQLGSDVAANTRIIRAAQARIVQALPQTSELESLRKVLLGLAHDADVVLDLHCDAEAVLHLYTEEPYWPQAEPLARYLGSQAQLLARGSGGNSFDESCSQLWWKLQERFAGRFPIALACLSATVELRGQATVDHATAMVDAANLFAYLQHLGVIAGQPPAQPPLLQPPTPLAGSETLHAPMAGVLVFLREVGDFIQAGEVVFEIIDPTLDRVQQIQASINGVLFARESRRYATPGMDICKIAGKVAFRTGNLLGA</sequence>
<dbReference type="RefSeq" id="WP_284102981.1">
    <property type="nucleotide sequence ID" value="NZ_JARRAF010000045.1"/>
</dbReference>
<evidence type="ECO:0000259" key="5">
    <source>
        <dbReference type="Pfam" id="PF24827"/>
    </source>
</evidence>
<evidence type="ECO:0000256" key="2">
    <source>
        <dbReference type="ARBA" id="ARBA00022723"/>
    </source>
</evidence>
<dbReference type="Proteomes" id="UP001172778">
    <property type="component" value="Unassembled WGS sequence"/>
</dbReference>